<dbReference type="EMBL" id="JAUEPN010000002">
    <property type="protein sequence ID" value="KAK3298852.1"/>
    <property type="molecule type" value="Genomic_DNA"/>
</dbReference>
<sequence length="231" mass="26691">MWLTARSPTLRWSTSWKTHSQSPVTQRSSMQFRGHFHQLRDQTESRRWMKLSRNLPLNEARCREKSTDLTRRVTRSTFDSEVLDQLPYSPLQLKRDCQAPGADQEPFLDRRRHLVMTSVDSRSRSIFLTCRGSVFRISGSCGFGWLSRSWGTNLAPTAHAEQAHLDKPGEGDYQDHGWSSKLDISLLEECTVHDRHARVRYRIDRGGPERGRSGSDIKRTVFLCLNAFSRA</sequence>
<gene>
    <name evidence="1" type="ORF">B0H64DRAFT_84277</name>
</gene>
<evidence type="ECO:0000313" key="2">
    <source>
        <dbReference type="Proteomes" id="UP001278766"/>
    </source>
</evidence>
<protein>
    <submittedName>
        <fullName evidence="1">Uncharacterized protein</fullName>
    </submittedName>
</protein>
<reference evidence="1" key="1">
    <citation type="journal article" date="2023" name="Mol. Phylogenet. Evol.">
        <title>Genome-scale phylogeny and comparative genomics of the fungal order Sordariales.</title>
        <authorList>
            <person name="Hensen N."/>
            <person name="Bonometti L."/>
            <person name="Westerberg I."/>
            <person name="Brannstrom I.O."/>
            <person name="Guillou S."/>
            <person name="Cros-Aarteil S."/>
            <person name="Calhoun S."/>
            <person name="Haridas S."/>
            <person name="Kuo A."/>
            <person name="Mondo S."/>
            <person name="Pangilinan J."/>
            <person name="Riley R."/>
            <person name="LaButti K."/>
            <person name="Andreopoulos B."/>
            <person name="Lipzen A."/>
            <person name="Chen C."/>
            <person name="Yan M."/>
            <person name="Daum C."/>
            <person name="Ng V."/>
            <person name="Clum A."/>
            <person name="Steindorff A."/>
            <person name="Ohm R.A."/>
            <person name="Martin F."/>
            <person name="Silar P."/>
            <person name="Natvig D.O."/>
            <person name="Lalanne C."/>
            <person name="Gautier V."/>
            <person name="Ament-Velasquez S.L."/>
            <person name="Kruys A."/>
            <person name="Hutchinson M.I."/>
            <person name="Powell A.J."/>
            <person name="Barry K."/>
            <person name="Miller A.N."/>
            <person name="Grigoriev I.V."/>
            <person name="Debuchy R."/>
            <person name="Gladieux P."/>
            <person name="Hiltunen Thoren M."/>
            <person name="Johannesson H."/>
        </authorList>
    </citation>
    <scope>NUCLEOTIDE SEQUENCE</scope>
    <source>
        <strain evidence="1">CBS 168.71</strain>
    </source>
</reference>
<reference evidence="1" key="2">
    <citation type="submission" date="2023-06" db="EMBL/GenBank/DDBJ databases">
        <authorList>
            <consortium name="Lawrence Berkeley National Laboratory"/>
            <person name="Haridas S."/>
            <person name="Hensen N."/>
            <person name="Bonometti L."/>
            <person name="Westerberg I."/>
            <person name="Brannstrom I.O."/>
            <person name="Guillou S."/>
            <person name="Cros-Aarteil S."/>
            <person name="Calhoun S."/>
            <person name="Kuo A."/>
            <person name="Mondo S."/>
            <person name="Pangilinan J."/>
            <person name="Riley R."/>
            <person name="Labutti K."/>
            <person name="Andreopoulos B."/>
            <person name="Lipzen A."/>
            <person name="Chen C."/>
            <person name="Yanf M."/>
            <person name="Daum C."/>
            <person name="Ng V."/>
            <person name="Clum A."/>
            <person name="Steindorff A."/>
            <person name="Ohm R."/>
            <person name="Martin F."/>
            <person name="Silar P."/>
            <person name="Natvig D."/>
            <person name="Lalanne C."/>
            <person name="Gautier V."/>
            <person name="Ament-Velasquez S.L."/>
            <person name="Kruys A."/>
            <person name="Hutchinson M.I."/>
            <person name="Powell A.J."/>
            <person name="Barry K."/>
            <person name="Miller A.N."/>
            <person name="Grigoriev I.V."/>
            <person name="Debuchy R."/>
            <person name="Gladieux P."/>
            <person name="Thoren M.H."/>
            <person name="Johannesson H."/>
        </authorList>
    </citation>
    <scope>NUCLEOTIDE SEQUENCE</scope>
    <source>
        <strain evidence="1">CBS 168.71</strain>
    </source>
</reference>
<dbReference type="RefSeq" id="XP_062662366.1">
    <property type="nucleotide sequence ID" value="XM_062808855.1"/>
</dbReference>
<proteinExistence type="predicted"/>
<evidence type="ECO:0000313" key="1">
    <source>
        <dbReference type="EMBL" id="KAK3298852.1"/>
    </source>
</evidence>
<comment type="caution">
    <text evidence="1">The sequence shown here is derived from an EMBL/GenBank/DDBJ whole genome shotgun (WGS) entry which is preliminary data.</text>
</comment>
<organism evidence="1 2">
    <name type="scientific">Chaetomium fimeti</name>
    <dbReference type="NCBI Taxonomy" id="1854472"/>
    <lineage>
        <taxon>Eukaryota</taxon>
        <taxon>Fungi</taxon>
        <taxon>Dikarya</taxon>
        <taxon>Ascomycota</taxon>
        <taxon>Pezizomycotina</taxon>
        <taxon>Sordariomycetes</taxon>
        <taxon>Sordariomycetidae</taxon>
        <taxon>Sordariales</taxon>
        <taxon>Chaetomiaceae</taxon>
        <taxon>Chaetomium</taxon>
    </lineage>
</organism>
<dbReference type="GeneID" id="87845803"/>
<dbReference type="Proteomes" id="UP001278766">
    <property type="component" value="Unassembled WGS sequence"/>
</dbReference>
<dbReference type="AlphaFoldDB" id="A0AAE0HLQ4"/>
<name>A0AAE0HLQ4_9PEZI</name>
<accession>A0AAE0HLQ4</accession>
<keyword evidence="2" id="KW-1185">Reference proteome</keyword>